<proteinExistence type="predicted"/>
<dbReference type="PANTHER" id="PTHR42756">
    <property type="entry name" value="TRANSCRIPTIONAL REGULATOR, MARR"/>
    <property type="match status" value="1"/>
</dbReference>
<dbReference type="InterPro" id="IPR000835">
    <property type="entry name" value="HTH_MarR-typ"/>
</dbReference>
<dbReference type="InterPro" id="IPR036388">
    <property type="entry name" value="WH-like_DNA-bd_sf"/>
</dbReference>
<dbReference type="Pfam" id="PF12802">
    <property type="entry name" value="MarR_2"/>
    <property type="match status" value="1"/>
</dbReference>
<dbReference type="Proteomes" id="UP000076563">
    <property type="component" value="Unassembled WGS sequence"/>
</dbReference>
<protein>
    <submittedName>
        <fullName evidence="5">Transcriptional regulator</fullName>
    </submittedName>
</protein>
<dbReference type="eggNOG" id="COG1846">
    <property type="taxonomic scope" value="Bacteria"/>
</dbReference>
<dbReference type="SMART" id="SM00347">
    <property type="entry name" value="HTH_MARR"/>
    <property type="match status" value="1"/>
</dbReference>
<keyword evidence="6" id="KW-1185">Reference proteome</keyword>
<dbReference type="GO" id="GO:0003700">
    <property type="term" value="F:DNA-binding transcription factor activity"/>
    <property type="evidence" value="ECO:0007669"/>
    <property type="project" value="InterPro"/>
</dbReference>
<reference evidence="6" key="1">
    <citation type="submission" date="2016-01" db="EMBL/GenBank/DDBJ databases">
        <title>Draft genome of Chromobacterium sp. F49.</title>
        <authorList>
            <person name="Hong K.W."/>
        </authorList>
    </citation>
    <scope>NUCLEOTIDE SEQUENCE [LARGE SCALE GENOMIC DNA]</scope>
    <source>
        <strain evidence="6">M63</strain>
    </source>
</reference>
<evidence type="ECO:0000256" key="3">
    <source>
        <dbReference type="ARBA" id="ARBA00023163"/>
    </source>
</evidence>
<evidence type="ECO:0000256" key="1">
    <source>
        <dbReference type="ARBA" id="ARBA00023015"/>
    </source>
</evidence>
<keyword evidence="3" id="KW-0804">Transcription</keyword>
<gene>
    <name evidence="5" type="ORF">AV654_02690</name>
</gene>
<dbReference type="RefSeq" id="WP_063182918.1">
    <property type="nucleotide sequence ID" value="NZ_LQRA01000055.1"/>
</dbReference>
<accession>A0A163XZ69</accession>
<evidence type="ECO:0000256" key="2">
    <source>
        <dbReference type="ARBA" id="ARBA00023125"/>
    </source>
</evidence>
<evidence type="ECO:0000313" key="6">
    <source>
        <dbReference type="Proteomes" id="UP000076563"/>
    </source>
</evidence>
<dbReference type="InterPro" id="IPR036390">
    <property type="entry name" value="WH_DNA-bd_sf"/>
</dbReference>
<dbReference type="PANTHER" id="PTHR42756:SF1">
    <property type="entry name" value="TRANSCRIPTIONAL REPRESSOR OF EMRAB OPERON"/>
    <property type="match status" value="1"/>
</dbReference>
<feature type="domain" description="HTH marR-type" evidence="4">
    <location>
        <begin position="39"/>
        <end position="174"/>
    </location>
</feature>
<dbReference type="STRING" id="1007103.GCA_000213315_04021"/>
<dbReference type="GO" id="GO:0003677">
    <property type="term" value="F:DNA binding"/>
    <property type="evidence" value="ECO:0007669"/>
    <property type="project" value="UniProtKB-KW"/>
</dbReference>
<dbReference type="PROSITE" id="PS50995">
    <property type="entry name" value="HTH_MARR_2"/>
    <property type="match status" value="1"/>
</dbReference>
<keyword evidence="1" id="KW-0805">Transcription regulation</keyword>
<dbReference type="EMBL" id="LQRA01000055">
    <property type="protein sequence ID" value="KZE78673.1"/>
    <property type="molecule type" value="Genomic_DNA"/>
</dbReference>
<keyword evidence="2" id="KW-0238">DNA-binding</keyword>
<dbReference type="PRINTS" id="PR00598">
    <property type="entry name" value="HTHMARR"/>
</dbReference>
<dbReference type="AlphaFoldDB" id="A0A163XZ69"/>
<name>A0A163XZ69_9BACL</name>
<evidence type="ECO:0000313" key="5">
    <source>
        <dbReference type="EMBL" id="KZE78673.1"/>
    </source>
</evidence>
<dbReference type="Gene3D" id="1.10.10.10">
    <property type="entry name" value="Winged helix-like DNA-binding domain superfamily/Winged helix DNA-binding domain"/>
    <property type="match status" value="1"/>
</dbReference>
<evidence type="ECO:0000259" key="4">
    <source>
        <dbReference type="PROSITE" id="PS50995"/>
    </source>
</evidence>
<dbReference type="SUPFAM" id="SSF46785">
    <property type="entry name" value="Winged helix' DNA-binding domain"/>
    <property type="match status" value="1"/>
</dbReference>
<dbReference type="OrthoDB" id="2732348at2"/>
<comment type="caution">
    <text evidence="5">The sequence shown here is derived from an EMBL/GenBank/DDBJ whole genome shotgun (WGS) entry which is preliminary data.</text>
</comment>
<organism evidence="5 6">
    <name type="scientific">Paenibacillus elgii</name>
    <dbReference type="NCBI Taxonomy" id="189691"/>
    <lineage>
        <taxon>Bacteria</taxon>
        <taxon>Bacillati</taxon>
        <taxon>Bacillota</taxon>
        <taxon>Bacilli</taxon>
        <taxon>Bacillales</taxon>
        <taxon>Paenibacillaceae</taxon>
        <taxon>Paenibacillus</taxon>
    </lineage>
</organism>
<sequence length="184" mass="20584">MERKTGNECTADQQLPALGIAPYLELMDKTAAQDADRKSIRMGLVMLWLSDNILDVMDVDLAPFGITESKLDMLLLLMLHEGRELITPSGIADRLGIRRASVTALLDWLEKRGWVSREQSAKDRRMIHVSITPEGRALVNQVLPTFWSTCASLLGDLDAEERSVFEKILGKLHRSIETKIGVGR</sequence>